<dbReference type="AlphaFoldDB" id="A0A2P5FHA6"/>
<reference evidence="2" key="1">
    <citation type="submission" date="2016-06" db="EMBL/GenBank/DDBJ databases">
        <title>Parallel loss of symbiosis genes in relatives of nitrogen-fixing non-legume Parasponia.</title>
        <authorList>
            <person name="Van Velzen R."/>
            <person name="Holmer R."/>
            <person name="Bu F."/>
            <person name="Rutten L."/>
            <person name="Van Zeijl A."/>
            <person name="Liu W."/>
            <person name="Santuari L."/>
            <person name="Cao Q."/>
            <person name="Sharma T."/>
            <person name="Shen D."/>
            <person name="Roswanjaya Y."/>
            <person name="Wardhani T."/>
            <person name="Kalhor M.S."/>
            <person name="Jansen J."/>
            <person name="Van den Hoogen J."/>
            <person name="Gungor B."/>
            <person name="Hartog M."/>
            <person name="Hontelez J."/>
            <person name="Verver J."/>
            <person name="Yang W.-C."/>
            <person name="Schijlen E."/>
            <person name="Repin R."/>
            <person name="Schilthuizen M."/>
            <person name="Schranz E."/>
            <person name="Heidstra R."/>
            <person name="Miyata K."/>
            <person name="Fedorova E."/>
            <person name="Kohlen W."/>
            <person name="Bisseling T."/>
            <person name="Smit S."/>
            <person name="Geurts R."/>
        </authorList>
    </citation>
    <scope>NUCLEOTIDE SEQUENCE [LARGE SCALE GENOMIC DNA]</scope>
    <source>
        <strain evidence="2">cv. RG33-2</strain>
    </source>
</reference>
<evidence type="ECO:0000313" key="2">
    <source>
        <dbReference type="Proteomes" id="UP000237000"/>
    </source>
</evidence>
<dbReference type="OrthoDB" id="10473661at2759"/>
<proteinExistence type="predicted"/>
<dbReference type="InParanoid" id="A0A2P5FHA6"/>
<comment type="caution">
    <text evidence="1">The sequence shown here is derived from an EMBL/GenBank/DDBJ whole genome shotgun (WGS) entry which is preliminary data.</text>
</comment>
<gene>
    <name evidence="1" type="ORF">TorRG33x02_071920</name>
</gene>
<protein>
    <submittedName>
        <fullName evidence="1">Uncharacterized protein</fullName>
    </submittedName>
</protein>
<dbReference type="Proteomes" id="UP000237000">
    <property type="component" value="Unassembled WGS sequence"/>
</dbReference>
<keyword evidence="2" id="KW-1185">Reference proteome</keyword>
<name>A0A2P5FHA6_TREOI</name>
<sequence length="63" mass="6918">VFGSSLGLCIVFSGFRVPLEPYGASSGFVLGTVEITPARSIYHAWNYTFLGYLAFILYSCNPF</sequence>
<organism evidence="1 2">
    <name type="scientific">Trema orientale</name>
    <name type="common">Charcoal tree</name>
    <name type="synonym">Celtis orientalis</name>
    <dbReference type="NCBI Taxonomy" id="63057"/>
    <lineage>
        <taxon>Eukaryota</taxon>
        <taxon>Viridiplantae</taxon>
        <taxon>Streptophyta</taxon>
        <taxon>Embryophyta</taxon>
        <taxon>Tracheophyta</taxon>
        <taxon>Spermatophyta</taxon>
        <taxon>Magnoliopsida</taxon>
        <taxon>eudicotyledons</taxon>
        <taxon>Gunneridae</taxon>
        <taxon>Pentapetalae</taxon>
        <taxon>rosids</taxon>
        <taxon>fabids</taxon>
        <taxon>Rosales</taxon>
        <taxon>Cannabaceae</taxon>
        <taxon>Trema</taxon>
    </lineage>
</organism>
<accession>A0A2P5FHA6</accession>
<dbReference type="EMBL" id="JXTC01000034">
    <property type="protein sequence ID" value="PON97142.1"/>
    <property type="molecule type" value="Genomic_DNA"/>
</dbReference>
<evidence type="ECO:0000313" key="1">
    <source>
        <dbReference type="EMBL" id="PON97142.1"/>
    </source>
</evidence>
<feature type="non-terminal residue" evidence="1">
    <location>
        <position position="1"/>
    </location>
</feature>